<dbReference type="SUPFAM" id="SSF56784">
    <property type="entry name" value="HAD-like"/>
    <property type="match status" value="1"/>
</dbReference>
<dbReference type="InterPro" id="IPR036412">
    <property type="entry name" value="HAD-like_sf"/>
</dbReference>
<keyword evidence="1 3" id="KW-0378">Hydrolase</keyword>
<feature type="domain" description="Sucrose phosphatase-like" evidence="2">
    <location>
        <begin position="11"/>
        <end position="276"/>
    </location>
</feature>
<dbReference type="InterPro" id="IPR023214">
    <property type="entry name" value="HAD_sf"/>
</dbReference>
<comment type="caution">
    <text evidence="3">The sequence shown here is derived from an EMBL/GenBank/DDBJ whole genome shotgun (WGS) entry which is preliminary data.</text>
</comment>
<dbReference type="SFLD" id="SFLDG01140">
    <property type="entry name" value="C2.B:_Phosphomannomutase_and_P"/>
    <property type="match status" value="1"/>
</dbReference>
<evidence type="ECO:0000313" key="4">
    <source>
        <dbReference type="Proteomes" id="UP000484885"/>
    </source>
</evidence>
<dbReference type="InterPro" id="IPR006379">
    <property type="entry name" value="HAD-SF_hydro_IIB"/>
</dbReference>
<name>A0A845UY44_9GAMM</name>
<sequence>MTRLKPHSQARYLLCSDLDRTLIPNGPQAESPGARERLRALVEHHAICVVYVTGRNRALVEQAVAQFDLPWPDAVIGDVGTRIWSTFDQRWTTWSQWDELIRRNWTEQVRERAGAHAESVGALQRQPEECQTAYKLSYFCPARALAETAARLKSAFAADALPAAIIASLDETTDQGLIDILPDKATKRGAIEMVMGAWGFAHWATVCAGDSGNDLPFLTSALQAVLVANATESVREQALSMAQAQGQIDNLYLARGGPGGMNGNYAAGVIEGFAHYVPEARDWLE</sequence>
<dbReference type="Proteomes" id="UP000484885">
    <property type="component" value="Unassembled WGS sequence"/>
</dbReference>
<dbReference type="InterPro" id="IPR006380">
    <property type="entry name" value="SPP-like_dom"/>
</dbReference>
<evidence type="ECO:0000313" key="3">
    <source>
        <dbReference type="EMBL" id="NDY95424.1"/>
    </source>
</evidence>
<dbReference type="SFLD" id="SFLDG01141">
    <property type="entry name" value="C2.B.1:_Sucrose_Phosphatase_Li"/>
    <property type="match status" value="1"/>
</dbReference>
<dbReference type="Pfam" id="PF05116">
    <property type="entry name" value="S6PP"/>
    <property type="match status" value="1"/>
</dbReference>
<dbReference type="Gene3D" id="3.40.50.1000">
    <property type="entry name" value="HAD superfamily/HAD-like"/>
    <property type="match status" value="1"/>
</dbReference>
<gene>
    <name evidence="3" type="ORF">G3I74_06765</name>
</gene>
<dbReference type="GO" id="GO:0000287">
    <property type="term" value="F:magnesium ion binding"/>
    <property type="evidence" value="ECO:0007669"/>
    <property type="project" value="UniProtKB-ARBA"/>
</dbReference>
<proteinExistence type="predicted"/>
<dbReference type="GO" id="GO:0016791">
    <property type="term" value="F:phosphatase activity"/>
    <property type="evidence" value="ECO:0007669"/>
    <property type="project" value="UniProtKB-ARBA"/>
</dbReference>
<keyword evidence="4" id="KW-1185">Reference proteome</keyword>
<dbReference type="SFLD" id="SFLDS00003">
    <property type="entry name" value="Haloacid_Dehalogenase"/>
    <property type="match status" value="1"/>
</dbReference>
<dbReference type="Gene3D" id="3.90.1070.10">
    <property type="match status" value="1"/>
</dbReference>
<dbReference type="PANTHER" id="PTHR46521">
    <property type="entry name" value="SUCROSE-PHOSPHATASE 2-RELATED"/>
    <property type="match status" value="1"/>
</dbReference>
<reference evidence="3 4" key="1">
    <citation type="submission" date="2020-02" db="EMBL/GenBank/DDBJ databases">
        <authorList>
            <person name="Zhang X.-Y."/>
        </authorList>
    </citation>
    <scope>NUCLEOTIDE SEQUENCE [LARGE SCALE GENOMIC DNA]</scope>
    <source>
        <strain evidence="3 4">C33</strain>
    </source>
</reference>
<dbReference type="NCBIfam" id="TIGR01484">
    <property type="entry name" value="HAD-SF-IIB"/>
    <property type="match status" value="1"/>
</dbReference>
<accession>A0A845UY44</accession>
<protein>
    <submittedName>
        <fullName evidence="3">HAD-IIB family hydrolase</fullName>
    </submittedName>
</protein>
<dbReference type="AlphaFoldDB" id="A0A845UY44"/>
<organism evidence="3 4">
    <name type="scientific">Wenzhouxiangella limi</name>
    <dbReference type="NCBI Taxonomy" id="2707351"/>
    <lineage>
        <taxon>Bacteria</taxon>
        <taxon>Pseudomonadati</taxon>
        <taxon>Pseudomonadota</taxon>
        <taxon>Gammaproteobacteria</taxon>
        <taxon>Chromatiales</taxon>
        <taxon>Wenzhouxiangellaceae</taxon>
        <taxon>Wenzhouxiangella</taxon>
    </lineage>
</organism>
<dbReference type="EMBL" id="JAAGSC010000039">
    <property type="protein sequence ID" value="NDY95424.1"/>
    <property type="molecule type" value="Genomic_DNA"/>
</dbReference>
<dbReference type="InterPro" id="IPR051518">
    <property type="entry name" value="Sucrose_Phosphatase"/>
</dbReference>
<dbReference type="PANTHER" id="PTHR46521:SF4">
    <property type="entry name" value="SUCROSE-PHOSPHATASE 2-RELATED"/>
    <property type="match status" value="1"/>
</dbReference>
<evidence type="ECO:0000256" key="1">
    <source>
        <dbReference type="ARBA" id="ARBA00022801"/>
    </source>
</evidence>
<evidence type="ECO:0000259" key="2">
    <source>
        <dbReference type="Pfam" id="PF05116"/>
    </source>
</evidence>